<dbReference type="PROSITE" id="PS51186">
    <property type="entry name" value="GNAT"/>
    <property type="match status" value="1"/>
</dbReference>
<evidence type="ECO:0000313" key="4">
    <source>
        <dbReference type="EMBL" id="SFJ62517.1"/>
    </source>
</evidence>
<sequence>MIIRPAKKSDADIVPELMLQAMEEIIFNFIGKNDIEEAIHFLTKFFSEPNNQYSFENTFVIEDEEKNIIGSLTAYNGDDLDKLRAPVLKYMKEHYNITLQPENETEGNEYYLDTVSVSPSHQGQGIGSLLLKHGIEFAKQNGYSQVGLLVDLDNPNAQRLYEKLGFLLGKETQLVGGSYNHMYINF</sequence>
<dbReference type="RefSeq" id="WP_090679826.1">
    <property type="nucleotide sequence ID" value="NZ_FORU01000011.1"/>
</dbReference>
<dbReference type="InterPro" id="IPR050680">
    <property type="entry name" value="YpeA/RimI_acetyltransf"/>
</dbReference>
<keyword evidence="2" id="KW-0012">Acyltransferase</keyword>
<reference evidence="5" key="1">
    <citation type="submission" date="2016-10" db="EMBL/GenBank/DDBJ databases">
        <authorList>
            <person name="Varghese N."/>
            <person name="Submissions S."/>
        </authorList>
    </citation>
    <scope>NUCLEOTIDE SEQUENCE [LARGE SCALE GENOMIC DNA]</scope>
    <source>
        <strain evidence="5">DSM 26542</strain>
    </source>
</reference>
<dbReference type="STRING" id="1150112.SAMN04487893_11196"/>
<dbReference type="InterPro" id="IPR016181">
    <property type="entry name" value="Acyl_CoA_acyltransferase"/>
</dbReference>
<dbReference type="InterPro" id="IPR000182">
    <property type="entry name" value="GNAT_dom"/>
</dbReference>
<dbReference type="SUPFAM" id="SSF55729">
    <property type="entry name" value="Acyl-CoA N-acyltransferases (Nat)"/>
    <property type="match status" value="1"/>
</dbReference>
<organism evidence="4 5">
    <name type="scientific">Myroides guanonis</name>
    <dbReference type="NCBI Taxonomy" id="1150112"/>
    <lineage>
        <taxon>Bacteria</taxon>
        <taxon>Pseudomonadati</taxon>
        <taxon>Bacteroidota</taxon>
        <taxon>Flavobacteriia</taxon>
        <taxon>Flavobacteriales</taxon>
        <taxon>Flavobacteriaceae</taxon>
        <taxon>Myroides</taxon>
    </lineage>
</organism>
<proteinExistence type="predicted"/>
<dbReference type="AlphaFoldDB" id="A0A1I3SYZ0"/>
<dbReference type="CDD" id="cd04301">
    <property type="entry name" value="NAT_SF"/>
    <property type="match status" value="1"/>
</dbReference>
<accession>A0A1I3SYZ0</accession>
<name>A0A1I3SYZ0_9FLAO</name>
<dbReference type="Gene3D" id="3.40.630.30">
    <property type="match status" value="1"/>
</dbReference>
<dbReference type="GO" id="GO:0016747">
    <property type="term" value="F:acyltransferase activity, transferring groups other than amino-acyl groups"/>
    <property type="evidence" value="ECO:0007669"/>
    <property type="project" value="InterPro"/>
</dbReference>
<dbReference type="PANTHER" id="PTHR43420">
    <property type="entry name" value="ACETYLTRANSFERASE"/>
    <property type="match status" value="1"/>
</dbReference>
<evidence type="ECO:0000259" key="3">
    <source>
        <dbReference type="PROSITE" id="PS51186"/>
    </source>
</evidence>
<evidence type="ECO:0000313" key="5">
    <source>
        <dbReference type="Proteomes" id="UP000243887"/>
    </source>
</evidence>
<dbReference type="OrthoDB" id="5319888at2"/>
<evidence type="ECO:0000256" key="2">
    <source>
        <dbReference type="ARBA" id="ARBA00023315"/>
    </source>
</evidence>
<keyword evidence="5" id="KW-1185">Reference proteome</keyword>
<dbReference type="Proteomes" id="UP000243887">
    <property type="component" value="Unassembled WGS sequence"/>
</dbReference>
<feature type="domain" description="N-acetyltransferase" evidence="3">
    <location>
        <begin position="1"/>
        <end position="186"/>
    </location>
</feature>
<gene>
    <name evidence="4" type="ORF">SAMN04487893_11196</name>
</gene>
<keyword evidence="1 4" id="KW-0808">Transferase</keyword>
<dbReference type="EMBL" id="FORU01000011">
    <property type="protein sequence ID" value="SFJ62517.1"/>
    <property type="molecule type" value="Genomic_DNA"/>
</dbReference>
<protein>
    <submittedName>
        <fullName evidence="4">Acetyltransferase (GNAT) family protein</fullName>
    </submittedName>
</protein>
<dbReference type="Pfam" id="PF00583">
    <property type="entry name" value="Acetyltransf_1"/>
    <property type="match status" value="1"/>
</dbReference>
<evidence type="ECO:0000256" key="1">
    <source>
        <dbReference type="ARBA" id="ARBA00022679"/>
    </source>
</evidence>